<evidence type="ECO:0000256" key="1">
    <source>
        <dbReference type="SAM" id="SignalP"/>
    </source>
</evidence>
<dbReference type="PATRIC" id="fig|1286094.4.peg.3749"/>
<protein>
    <recommendedName>
        <fullName evidence="4">Secreted protein</fullName>
    </recommendedName>
</protein>
<keyword evidence="1" id="KW-0732">Signal</keyword>
<dbReference type="OrthoDB" id="4250821at2"/>
<feature type="signal peptide" evidence="1">
    <location>
        <begin position="1"/>
        <end position="30"/>
    </location>
</feature>
<comment type="caution">
    <text evidence="2">The sequence shown here is derived from an EMBL/GenBank/DDBJ whole genome shotgun (WGS) entry which is preliminary data.</text>
</comment>
<sequence>MAVQKRTVRSLLAACAALALATALPASSQAATGKFYYTGTDGSNNLLVNPPDGICLDLTRISLGVDNQTDSKATLYTGSGVFRCQGTKEVVPAGTGVTWGTYRPNSVWFGAGAP</sequence>
<dbReference type="AlphaFoldDB" id="S4ANX5"/>
<dbReference type="RefSeq" id="WP_016641922.1">
    <property type="nucleotide sequence ID" value="NZ_AOPZ01000179.1"/>
</dbReference>
<feature type="chain" id="PRO_5004514989" description="Secreted protein" evidence="1">
    <location>
        <begin position="31"/>
        <end position="114"/>
    </location>
</feature>
<evidence type="ECO:0008006" key="4">
    <source>
        <dbReference type="Google" id="ProtNLM"/>
    </source>
</evidence>
<evidence type="ECO:0000313" key="2">
    <source>
        <dbReference type="EMBL" id="EPH43142.1"/>
    </source>
</evidence>
<gene>
    <name evidence="2" type="ORF">STRAU_3795</name>
</gene>
<dbReference type="EMBL" id="AOPZ01000179">
    <property type="protein sequence ID" value="EPH43142.1"/>
    <property type="molecule type" value="Genomic_DNA"/>
</dbReference>
<evidence type="ECO:0000313" key="3">
    <source>
        <dbReference type="Proteomes" id="UP000014629"/>
    </source>
</evidence>
<dbReference type="Proteomes" id="UP000014629">
    <property type="component" value="Unassembled WGS sequence"/>
</dbReference>
<keyword evidence="3" id="KW-1185">Reference proteome</keyword>
<proteinExistence type="predicted"/>
<accession>S4ANX5</accession>
<name>S4ANX5_9ACTN</name>
<reference evidence="2 3" key="1">
    <citation type="submission" date="2013-02" db="EMBL/GenBank/DDBJ databases">
        <title>Draft Genome Sequence of Streptomyces aurantiacus, Which Produces Setomimycin.</title>
        <authorList>
            <person name="Gruening B.A."/>
            <person name="Praeg A."/>
            <person name="Erxleben A."/>
            <person name="Guenther S."/>
            <person name="Mueller M."/>
        </authorList>
    </citation>
    <scope>NUCLEOTIDE SEQUENCE [LARGE SCALE GENOMIC DNA]</scope>
    <source>
        <strain evidence="2 3">JA 4570</strain>
    </source>
</reference>
<organism evidence="2 3">
    <name type="scientific">Streptomyces aurantiacus JA 4570</name>
    <dbReference type="NCBI Taxonomy" id="1286094"/>
    <lineage>
        <taxon>Bacteria</taxon>
        <taxon>Bacillati</taxon>
        <taxon>Actinomycetota</taxon>
        <taxon>Actinomycetes</taxon>
        <taxon>Kitasatosporales</taxon>
        <taxon>Streptomycetaceae</taxon>
        <taxon>Streptomyces</taxon>
        <taxon>Streptomyces aurantiacus group</taxon>
    </lineage>
</organism>